<dbReference type="AlphaFoldDB" id="B9XBX9"/>
<feature type="transmembrane region" description="Helical" evidence="1">
    <location>
        <begin position="20"/>
        <end position="45"/>
    </location>
</feature>
<keyword evidence="1" id="KW-1133">Transmembrane helix</keyword>
<organism evidence="2 3">
    <name type="scientific">Pedosphaera parvula (strain Ellin514)</name>
    <dbReference type="NCBI Taxonomy" id="320771"/>
    <lineage>
        <taxon>Bacteria</taxon>
        <taxon>Pseudomonadati</taxon>
        <taxon>Verrucomicrobiota</taxon>
        <taxon>Pedosphaerae</taxon>
        <taxon>Pedosphaerales</taxon>
        <taxon>Pedosphaeraceae</taxon>
        <taxon>Pedosphaera</taxon>
    </lineage>
</organism>
<gene>
    <name evidence="2" type="ORF">Cflav_PD5082</name>
</gene>
<dbReference type="EMBL" id="ABOX02000004">
    <property type="protein sequence ID" value="EEF62447.1"/>
    <property type="molecule type" value="Genomic_DNA"/>
</dbReference>
<evidence type="ECO:0000313" key="3">
    <source>
        <dbReference type="Proteomes" id="UP000003688"/>
    </source>
</evidence>
<protein>
    <submittedName>
        <fullName evidence="2">Uncharacterized protein</fullName>
    </submittedName>
</protein>
<evidence type="ECO:0000256" key="1">
    <source>
        <dbReference type="SAM" id="Phobius"/>
    </source>
</evidence>
<keyword evidence="1" id="KW-0812">Transmembrane</keyword>
<name>B9XBX9_PEDPL</name>
<reference evidence="2 3" key="1">
    <citation type="journal article" date="2011" name="J. Bacteriol.">
        <title>Genome sequence of 'Pedosphaera parvula' Ellin514, an aerobic Verrucomicrobial isolate from pasture soil.</title>
        <authorList>
            <person name="Kant R."/>
            <person name="van Passel M.W."/>
            <person name="Sangwan P."/>
            <person name="Palva A."/>
            <person name="Lucas S."/>
            <person name="Copeland A."/>
            <person name="Lapidus A."/>
            <person name="Glavina Del Rio T."/>
            <person name="Dalin E."/>
            <person name="Tice H."/>
            <person name="Bruce D."/>
            <person name="Goodwin L."/>
            <person name="Pitluck S."/>
            <person name="Chertkov O."/>
            <person name="Larimer F.W."/>
            <person name="Land M.L."/>
            <person name="Hauser L."/>
            <person name="Brettin T.S."/>
            <person name="Detter J.C."/>
            <person name="Han S."/>
            <person name="de Vos W.M."/>
            <person name="Janssen P.H."/>
            <person name="Smidt H."/>
        </authorList>
    </citation>
    <scope>NUCLEOTIDE SEQUENCE [LARGE SCALE GENOMIC DNA]</scope>
    <source>
        <strain evidence="2 3">Ellin514</strain>
    </source>
</reference>
<keyword evidence="3" id="KW-1185">Reference proteome</keyword>
<comment type="caution">
    <text evidence="2">The sequence shown here is derived from an EMBL/GenBank/DDBJ whole genome shotgun (WGS) entry which is preliminary data.</text>
</comment>
<dbReference type="Proteomes" id="UP000003688">
    <property type="component" value="Unassembled WGS sequence"/>
</dbReference>
<sequence>MATKRHKGHENQKKEKQGCILFHGSLVHVVAGLVYVAVAFTFFGFW</sequence>
<accession>B9XBX9</accession>
<keyword evidence="1" id="KW-0472">Membrane</keyword>
<proteinExistence type="predicted"/>
<evidence type="ECO:0000313" key="2">
    <source>
        <dbReference type="EMBL" id="EEF62447.1"/>
    </source>
</evidence>